<dbReference type="EMBL" id="CAJVPY010051933">
    <property type="protein sequence ID" value="CAG8814932.1"/>
    <property type="molecule type" value="Genomic_DNA"/>
</dbReference>
<dbReference type="PANTHER" id="PTHR19303">
    <property type="entry name" value="TRANSPOSON"/>
    <property type="match status" value="1"/>
</dbReference>
<name>A0A9N9KA90_9GLOM</name>
<dbReference type="Gene3D" id="1.10.10.60">
    <property type="entry name" value="Homeodomain-like"/>
    <property type="match status" value="1"/>
</dbReference>
<dbReference type="PANTHER" id="PTHR19303:SF73">
    <property type="entry name" value="PROTEIN PDC2"/>
    <property type="match status" value="1"/>
</dbReference>
<accession>A0A9N9KA90</accession>
<organism evidence="3 4">
    <name type="scientific">Dentiscutata erythropus</name>
    <dbReference type="NCBI Taxonomy" id="1348616"/>
    <lineage>
        <taxon>Eukaryota</taxon>
        <taxon>Fungi</taxon>
        <taxon>Fungi incertae sedis</taxon>
        <taxon>Mucoromycota</taxon>
        <taxon>Glomeromycotina</taxon>
        <taxon>Glomeromycetes</taxon>
        <taxon>Diversisporales</taxon>
        <taxon>Gigasporaceae</taxon>
        <taxon>Dentiscutata</taxon>
    </lineage>
</organism>
<dbReference type="GO" id="GO:0003677">
    <property type="term" value="F:DNA binding"/>
    <property type="evidence" value="ECO:0007669"/>
    <property type="project" value="UniProtKB-KW"/>
</dbReference>
<dbReference type="SMART" id="SM00674">
    <property type="entry name" value="CENPB"/>
    <property type="match status" value="1"/>
</dbReference>
<dbReference type="InterPro" id="IPR006600">
    <property type="entry name" value="HTH_CenpB_DNA-bd_dom"/>
</dbReference>
<evidence type="ECO:0000259" key="2">
    <source>
        <dbReference type="PROSITE" id="PS51253"/>
    </source>
</evidence>
<proteinExistence type="predicted"/>
<dbReference type="InterPro" id="IPR050863">
    <property type="entry name" value="CenT-Element_Derived"/>
</dbReference>
<keyword evidence="4" id="KW-1185">Reference proteome</keyword>
<evidence type="ECO:0000256" key="1">
    <source>
        <dbReference type="ARBA" id="ARBA00023125"/>
    </source>
</evidence>
<protein>
    <submittedName>
        <fullName evidence="3">17801_t:CDS:1</fullName>
    </submittedName>
</protein>
<dbReference type="PROSITE" id="PS51253">
    <property type="entry name" value="HTH_CENPB"/>
    <property type="match status" value="1"/>
</dbReference>
<sequence>LSIDPTSNDANNKRNKKPVYVNVESAIALWVKHVIDNKQTLTSYLIQNKAKEFAQLLNEDKFNASNRWLQNFKQRHNIREYKRQGEANSASLDKLPKFRSKLQSIIQSYQLGNVFNCDETSLYYRLELSRTLAIGPVSGTKKAKDHVTVLLTANTTGSERLKPLFIQFEIWIKASCLLTIIGINRLGYKNLFGIFTLKI</sequence>
<dbReference type="InterPro" id="IPR009057">
    <property type="entry name" value="Homeodomain-like_sf"/>
</dbReference>
<reference evidence="3" key="1">
    <citation type="submission" date="2021-06" db="EMBL/GenBank/DDBJ databases">
        <authorList>
            <person name="Kallberg Y."/>
            <person name="Tangrot J."/>
            <person name="Rosling A."/>
        </authorList>
    </citation>
    <scope>NUCLEOTIDE SEQUENCE</scope>
    <source>
        <strain evidence="3">MA453B</strain>
    </source>
</reference>
<evidence type="ECO:0000313" key="4">
    <source>
        <dbReference type="Proteomes" id="UP000789405"/>
    </source>
</evidence>
<keyword evidence="1" id="KW-0238">DNA-binding</keyword>
<dbReference type="Pfam" id="PF03221">
    <property type="entry name" value="HTH_Tnp_Tc5"/>
    <property type="match status" value="1"/>
</dbReference>
<comment type="caution">
    <text evidence="3">The sequence shown here is derived from an EMBL/GenBank/DDBJ whole genome shotgun (WGS) entry which is preliminary data.</text>
</comment>
<dbReference type="OrthoDB" id="2447222at2759"/>
<dbReference type="GO" id="GO:0005634">
    <property type="term" value="C:nucleus"/>
    <property type="evidence" value="ECO:0007669"/>
    <property type="project" value="TreeGrafter"/>
</dbReference>
<gene>
    <name evidence="3" type="ORF">DERYTH_LOCUS26038</name>
</gene>
<dbReference type="AlphaFoldDB" id="A0A9N9KA90"/>
<feature type="domain" description="HTH CENPB-type" evidence="2">
    <location>
        <begin position="11"/>
        <end position="82"/>
    </location>
</feature>
<dbReference type="SUPFAM" id="SSF46689">
    <property type="entry name" value="Homeodomain-like"/>
    <property type="match status" value="1"/>
</dbReference>
<evidence type="ECO:0000313" key="3">
    <source>
        <dbReference type="EMBL" id="CAG8814932.1"/>
    </source>
</evidence>
<feature type="non-terminal residue" evidence="3">
    <location>
        <position position="1"/>
    </location>
</feature>
<dbReference type="Proteomes" id="UP000789405">
    <property type="component" value="Unassembled WGS sequence"/>
</dbReference>